<accession>A0A7Y5ZZP2</accession>
<keyword evidence="3 6" id="KW-0812">Transmembrane</keyword>
<organism evidence="7 8">
    <name type="scientific">Cellulomonas humilata</name>
    <dbReference type="NCBI Taxonomy" id="144055"/>
    <lineage>
        <taxon>Bacteria</taxon>
        <taxon>Bacillati</taxon>
        <taxon>Actinomycetota</taxon>
        <taxon>Actinomycetes</taxon>
        <taxon>Micrococcales</taxon>
        <taxon>Cellulomonadaceae</taxon>
        <taxon>Cellulomonas</taxon>
    </lineage>
</organism>
<dbReference type="InterPro" id="IPR050833">
    <property type="entry name" value="Poly_Biosynth_Transport"/>
</dbReference>
<keyword evidence="4 6" id="KW-1133">Transmembrane helix</keyword>
<feature type="transmembrane region" description="Helical" evidence="6">
    <location>
        <begin position="374"/>
        <end position="395"/>
    </location>
</feature>
<feature type="transmembrane region" description="Helical" evidence="6">
    <location>
        <begin position="14"/>
        <end position="38"/>
    </location>
</feature>
<feature type="transmembrane region" description="Helical" evidence="6">
    <location>
        <begin position="44"/>
        <end position="70"/>
    </location>
</feature>
<proteinExistence type="predicted"/>
<feature type="transmembrane region" description="Helical" evidence="6">
    <location>
        <begin position="111"/>
        <end position="134"/>
    </location>
</feature>
<evidence type="ECO:0000256" key="6">
    <source>
        <dbReference type="SAM" id="Phobius"/>
    </source>
</evidence>
<dbReference type="Proteomes" id="UP000565724">
    <property type="component" value="Unassembled WGS sequence"/>
</dbReference>
<dbReference type="RefSeq" id="WP_175346992.1">
    <property type="nucleotide sequence ID" value="NZ_JABMCI010000060.1"/>
</dbReference>
<protein>
    <recommendedName>
        <fullName evidence="9">Polysaccharide biosynthesis protein</fullName>
    </recommendedName>
</protein>
<dbReference type="GO" id="GO:0005886">
    <property type="term" value="C:plasma membrane"/>
    <property type="evidence" value="ECO:0007669"/>
    <property type="project" value="UniProtKB-SubCell"/>
</dbReference>
<evidence type="ECO:0000313" key="7">
    <source>
        <dbReference type="EMBL" id="NUU17113.1"/>
    </source>
</evidence>
<feature type="transmembrane region" description="Helical" evidence="6">
    <location>
        <begin position="146"/>
        <end position="167"/>
    </location>
</feature>
<reference evidence="7 8" key="1">
    <citation type="submission" date="2020-05" db="EMBL/GenBank/DDBJ databases">
        <title>Genome Sequencing of Type Strains.</title>
        <authorList>
            <person name="Lemaire J.F."/>
            <person name="Inderbitzin P."/>
            <person name="Gregorio O.A."/>
            <person name="Collins S.B."/>
            <person name="Wespe N."/>
            <person name="Knight-Connoni V."/>
        </authorList>
    </citation>
    <scope>NUCLEOTIDE SEQUENCE [LARGE SCALE GENOMIC DNA]</scope>
    <source>
        <strain evidence="7 8">ATCC 25174</strain>
    </source>
</reference>
<evidence type="ECO:0000313" key="8">
    <source>
        <dbReference type="Proteomes" id="UP000565724"/>
    </source>
</evidence>
<evidence type="ECO:0000256" key="1">
    <source>
        <dbReference type="ARBA" id="ARBA00004651"/>
    </source>
</evidence>
<dbReference type="PANTHER" id="PTHR30250:SF11">
    <property type="entry name" value="O-ANTIGEN TRANSPORTER-RELATED"/>
    <property type="match status" value="1"/>
</dbReference>
<feature type="transmembrane region" description="Helical" evidence="6">
    <location>
        <begin position="205"/>
        <end position="225"/>
    </location>
</feature>
<evidence type="ECO:0008006" key="9">
    <source>
        <dbReference type="Google" id="ProtNLM"/>
    </source>
</evidence>
<evidence type="ECO:0000256" key="4">
    <source>
        <dbReference type="ARBA" id="ARBA00022989"/>
    </source>
</evidence>
<evidence type="ECO:0000256" key="3">
    <source>
        <dbReference type="ARBA" id="ARBA00022692"/>
    </source>
</evidence>
<feature type="transmembrane region" description="Helical" evidence="6">
    <location>
        <begin position="173"/>
        <end position="193"/>
    </location>
</feature>
<feature type="transmembrane region" description="Helical" evidence="6">
    <location>
        <begin position="82"/>
        <end position="105"/>
    </location>
</feature>
<feature type="transmembrane region" description="Helical" evidence="6">
    <location>
        <begin position="319"/>
        <end position="338"/>
    </location>
</feature>
<keyword evidence="8" id="KW-1185">Reference proteome</keyword>
<comment type="caution">
    <text evidence="7">The sequence shown here is derived from an EMBL/GenBank/DDBJ whole genome shotgun (WGS) entry which is preliminary data.</text>
</comment>
<gene>
    <name evidence="7" type="ORF">HP550_07600</name>
</gene>
<feature type="transmembrane region" description="Helical" evidence="6">
    <location>
        <begin position="245"/>
        <end position="265"/>
    </location>
</feature>
<keyword evidence="5 6" id="KW-0472">Membrane</keyword>
<feature type="transmembrane region" description="Helical" evidence="6">
    <location>
        <begin position="286"/>
        <end position="307"/>
    </location>
</feature>
<dbReference type="EMBL" id="JABMCI010000060">
    <property type="protein sequence ID" value="NUU17113.1"/>
    <property type="molecule type" value="Genomic_DNA"/>
</dbReference>
<name>A0A7Y5ZZP2_9CELL</name>
<feature type="transmembrane region" description="Helical" evidence="6">
    <location>
        <begin position="350"/>
        <end position="368"/>
    </location>
</feature>
<dbReference type="AlphaFoldDB" id="A0A7Y5ZZP2"/>
<dbReference type="PANTHER" id="PTHR30250">
    <property type="entry name" value="PST FAMILY PREDICTED COLANIC ACID TRANSPORTER"/>
    <property type="match status" value="1"/>
</dbReference>
<keyword evidence="2" id="KW-1003">Cell membrane</keyword>
<evidence type="ECO:0000256" key="5">
    <source>
        <dbReference type="ARBA" id="ARBA00023136"/>
    </source>
</evidence>
<evidence type="ECO:0000256" key="2">
    <source>
        <dbReference type="ARBA" id="ARBA00022475"/>
    </source>
</evidence>
<sequence length="404" mass="39952">MTTTQAPPTADRGAVLLSATSLVVAGANYAFALVLVHVLSAGDYVAYASVQSLLLVLGSGAMAAIPWAVARHVATGRDPGQGAGFGLVASAVQGAVFAALTFAIVVATSGAALAAASAVAAFTLSVVVAPLGVLQGRGRLGTIAGLRLLETAVRIGLSAWLLLAVAADPLAPVTGFAVGSAALFVAGCVLCRGVRPLRLGGLGDLTRLALLLGSVQVALAALGSVDTVLAASAGFAVDDAAAYQVAALLGRVPLFVAASVALAFYPQIAAAAPDEVAGLVRRSVRLLLVLAVPVAVVMCVAPTALLTLAAGSHVDQVRVLLPATAAAGLCVALTTVLVSAVQARDQHRRALRLVVPAAVLQPVALGLVGQLGGVGAYAVTNVTVLATLLVVCLVATRRPPVAVA</sequence>
<comment type="subcellular location">
    <subcellularLocation>
        <location evidence="1">Cell membrane</location>
        <topology evidence="1">Multi-pass membrane protein</topology>
    </subcellularLocation>
</comment>